<dbReference type="PANTHER" id="PTHR30250:SF10">
    <property type="entry name" value="LIPOPOLYSACCHARIDE BIOSYNTHESIS PROTEIN WZXC"/>
    <property type="match status" value="1"/>
</dbReference>
<protein>
    <submittedName>
        <fullName evidence="8">Uncharacterized protein</fullName>
    </submittedName>
</protein>
<gene>
    <name evidence="8" type="ORF">COU96_02640</name>
</gene>
<keyword evidence="5 7" id="KW-1133">Transmembrane helix</keyword>
<dbReference type="InterPro" id="IPR050833">
    <property type="entry name" value="Poly_Biosynth_Transport"/>
</dbReference>
<evidence type="ECO:0000256" key="2">
    <source>
        <dbReference type="ARBA" id="ARBA00007430"/>
    </source>
</evidence>
<accession>A0A2M8L527</accession>
<feature type="transmembrane region" description="Helical" evidence="7">
    <location>
        <begin position="152"/>
        <end position="174"/>
    </location>
</feature>
<evidence type="ECO:0000256" key="1">
    <source>
        <dbReference type="ARBA" id="ARBA00004651"/>
    </source>
</evidence>
<reference evidence="9" key="1">
    <citation type="submission" date="2017-09" db="EMBL/GenBank/DDBJ databases">
        <title>Depth-based differentiation of microbial function through sediment-hosted aquifers and enrichment of novel symbionts in the deep terrestrial subsurface.</title>
        <authorList>
            <person name="Probst A.J."/>
            <person name="Ladd B."/>
            <person name="Jarett J.K."/>
            <person name="Geller-Mcgrath D.E."/>
            <person name="Sieber C.M.K."/>
            <person name="Emerson J.B."/>
            <person name="Anantharaman K."/>
            <person name="Thomas B.C."/>
            <person name="Malmstrom R."/>
            <person name="Stieglmeier M."/>
            <person name="Klingl A."/>
            <person name="Woyke T."/>
            <person name="Ryan C.M."/>
            <person name="Banfield J.F."/>
        </authorList>
    </citation>
    <scope>NUCLEOTIDE SEQUENCE [LARGE SCALE GENOMIC DNA]</scope>
</reference>
<keyword evidence="3" id="KW-1003">Cell membrane</keyword>
<dbReference type="AlphaFoldDB" id="A0A2M8L527"/>
<proteinExistence type="inferred from homology"/>
<feature type="transmembrane region" description="Helical" evidence="7">
    <location>
        <begin position="330"/>
        <end position="354"/>
    </location>
</feature>
<sequence>MEELELAAIKKRSVSGVIALTSRTFFLQIVNFFSMFLLTIFLAPEVFGIFFVVTAVVNFLNYFSDIGLAAALIQKKEKLTKDDLKTTFTIQQGLVVVLVIFSLLLSTKIALFYKLSPAGLWLLRALIFSFFLSSLKTIPSILLERKLDFNHLIIPQIGETLVFNLVAVTLAWQGTGVASFAWAVLARGIIGLVLIYLISPWLPGLAINRKSAKRLLSFGVPFQVNSLLALAKDDLLTVFLGKILPFAQVGFIGWAQKWANMPLRFIMDSVNKVTFPAYSRIQGNLAALKAGIEKALFSVCFFTFPALMGLSLLATPLVELLPRYLKWQPALISLFLFCVQAGFACVSTTLTNTLNATGRIKTTLKLMIFWTVLTWILTPPLIFLLGFNGVALAAVLVASSVAWPIILVKKIVDFSLKENVIKPLTGAILMGLAIYPLIGHITSLAFLFIVAFLGAIIYLGLMSVLAKDKIREATSLVMGVVKK</sequence>
<feature type="transmembrane region" description="Helical" evidence="7">
    <location>
        <begin position="295"/>
        <end position="318"/>
    </location>
</feature>
<evidence type="ECO:0000256" key="3">
    <source>
        <dbReference type="ARBA" id="ARBA00022475"/>
    </source>
</evidence>
<feature type="transmembrane region" description="Helical" evidence="7">
    <location>
        <begin position="390"/>
        <end position="408"/>
    </location>
</feature>
<feature type="transmembrane region" description="Helical" evidence="7">
    <location>
        <begin position="121"/>
        <end position="143"/>
    </location>
</feature>
<organism evidence="8 9">
    <name type="scientific">Candidatus Shapirobacteria bacterium CG10_big_fil_rev_8_21_14_0_10_38_14</name>
    <dbReference type="NCBI Taxonomy" id="1974483"/>
    <lineage>
        <taxon>Bacteria</taxon>
        <taxon>Candidatus Shapironibacteriota</taxon>
    </lineage>
</organism>
<comment type="caution">
    <text evidence="8">The sequence shown here is derived from an EMBL/GenBank/DDBJ whole genome shotgun (WGS) entry which is preliminary data.</text>
</comment>
<comment type="similarity">
    <text evidence="2">Belongs to the polysaccharide synthase family.</text>
</comment>
<dbReference type="Proteomes" id="UP000229500">
    <property type="component" value="Unassembled WGS sequence"/>
</dbReference>
<dbReference type="EMBL" id="PFEL01000095">
    <property type="protein sequence ID" value="PJE68912.1"/>
    <property type="molecule type" value="Genomic_DNA"/>
</dbReference>
<keyword evidence="4 7" id="KW-0812">Transmembrane</keyword>
<dbReference type="GO" id="GO:0005886">
    <property type="term" value="C:plasma membrane"/>
    <property type="evidence" value="ECO:0007669"/>
    <property type="project" value="UniProtKB-SubCell"/>
</dbReference>
<comment type="subcellular location">
    <subcellularLocation>
        <location evidence="1">Cell membrane</location>
        <topology evidence="1">Multi-pass membrane protein</topology>
    </subcellularLocation>
</comment>
<feature type="transmembrane region" description="Helical" evidence="7">
    <location>
        <begin position="49"/>
        <end position="73"/>
    </location>
</feature>
<evidence type="ECO:0000256" key="6">
    <source>
        <dbReference type="ARBA" id="ARBA00023136"/>
    </source>
</evidence>
<feature type="transmembrane region" description="Helical" evidence="7">
    <location>
        <begin position="366"/>
        <end position="384"/>
    </location>
</feature>
<evidence type="ECO:0000256" key="5">
    <source>
        <dbReference type="ARBA" id="ARBA00022989"/>
    </source>
</evidence>
<evidence type="ECO:0000256" key="4">
    <source>
        <dbReference type="ARBA" id="ARBA00022692"/>
    </source>
</evidence>
<feature type="transmembrane region" description="Helical" evidence="7">
    <location>
        <begin position="94"/>
        <end position="115"/>
    </location>
</feature>
<evidence type="ECO:0000313" key="9">
    <source>
        <dbReference type="Proteomes" id="UP000229500"/>
    </source>
</evidence>
<feature type="transmembrane region" description="Helical" evidence="7">
    <location>
        <begin position="180"/>
        <end position="202"/>
    </location>
</feature>
<keyword evidence="6 7" id="KW-0472">Membrane</keyword>
<evidence type="ECO:0000313" key="8">
    <source>
        <dbReference type="EMBL" id="PJE68912.1"/>
    </source>
</evidence>
<feature type="transmembrane region" description="Helical" evidence="7">
    <location>
        <begin position="444"/>
        <end position="466"/>
    </location>
</feature>
<feature type="transmembrane region" description="Helical" evidence="7">
    <location>
        <begin position="20"/>
        <end position="43"/>
    </location>
</feature>
<evidence type="ECO:0000256" key="7">
    <source>
        <dbReference type="SAM" id="Phobius"/>
    </source>
</evidence>
<feature type="transmembrane region" description="Helical" evidence="7">
    <location>
        <begin position="420"/>
        <end position="438"/>
    </location>
</feature>
<dbReference type="PANTHER" id="PTHR30250">
    <property type="entry name" value="PST FAMILY PREDICTED COLANIC ACID TRANSPORTER"/>
    <property type="match status" value="1"/>
</dbReference>
<name>A0A2M8L527_9BACT</name>
<dbReference type="Pfam" id="PF13440">
    <property type="entry name" value="Polysacc_synt_3"/>
    <property type="match status" value="1"/>
</dbReference>